<evidence type="ECO:0000256" key="1">
    <source>
        <dbReference type="SAM" id="MobiDB-lite"/>
    </source>
</evidence>
<accession>A0A1X7QZN9</accession>
<sequence>MIGEEKATLDSAVARISSLLIRLGETERVNEDFYNDLTKFYDELYGLNKILAAYLNLDPQNFLNEMAIVASLKDIFSEVAEQFESIEPILCDIVDLIDKDDAIITLNSSEIDPTTIAQLLKECNEVTKNNKSVMKSLKDIIGTYLDFNEILDNHIGTIDDIVNESLNQLFEIYEERNGSPIRHYPLFTLDKIVRLLSRDASDDRMLSKNGRRMHSSQPNIEEEPTFPTFTGADVNVSQKFLHLQKTLVPIEKSLIEILPQRIEIFDSRTFKYTDDLTIILNNKYKVVMVNYKYLTREVRALKIELIDNRWNFVFENLNRELKLRISSVETNYNDLKSQTFSDKISSKQKQKLERDTQIISKTFNTIYKALEFSLLKTDIASEINDLAEVWINLRGVTDEYLETVPSLSDNETLNVIRERAKANREKISRHDLDFFKPPRISSYNSRDDTTTDEEPDAANLTIESIANNLRQFSLASNLKRHDTNDKTLVTGQLSMKKMTKPLIIPSITSTTSGTTVSSEITDELLAMREDITYPSFENRVLNLGTKHGNDKFPPLSGYKDVTSDKLEPPQKFSEPPLMYQLEDNNSDYESDLESSRIDVPIGSLKEKRGKGFLGLSNSESVKSKSSEDTFLEPLVNKSKYTTSQMESIEINKLRYYASQRSLIPRVRISNDHRNNSNISLPPAASVFHTPPRFDYSRSPDWNNHTLQTSARRKLRQPTLMSQLLTPLSRR</sequence>
<proteinExistence type="predicted"/>
<dbReference type="GO" id="GO:0005816">
    <property type="term" value="C:spindle pole body"/>
    <property type="evidence" value="ECO:0007669"/>
    <property type="project" value="TreeGrafter"/>
</dbReference>
<dbReference type="OrthoDB" id="5559380at2759"/>
<gene>
    <name evidence="2" type="ORF">KASA_0P00066G</name>
</gene>
<dbReference type="GO" id="GO:0031578">
    <property type="term" value="P:mitotic spindle orientation checkpoint signaling"/>
    <property type="evidence" value="ECO:0007669"/>
    <property type="project" value="TreeGrafter"/>
</dbReference>
<feature type="region of interest" description="Disordered" evidence="1">
    <location>
        <begin position="554"/>
        <end position="575"/>
    </location>
</feature>
<dbReference type="PANTHER" id="PTHR37271">
    <property type="entry name" value="KARYOGAMY PROTEIN KAR9"/>
    <property type="match status" value="1"/>
</dbReference>
<dbReference type="GO" id="GO:0030473">
    <property type="term" value="P:nuclear migration along microtubule"/>
    <property type="evidence" value="ECO:0007669"/>
    <property type="project" value="TreeGrafter"/>
</dbReference>
<dbReference type="PANTHER" id="PTHR37271:SF1">
    <property type="entry name" value="KARYOGAMY PROTEIN KAR9"/>
    <property type="match status" value="1"/>
</dbReference>
<dbReference type="Proteomes" id="UP000196158">
    <property type="component" value="Unassembled WGS sequence"/>
</dbReference>
<organism evidence="2 3">
    <name type="scientific">Maudiozyma saulgeensis</name>
    <dbReference type="NCBI Taxonomy" id="1789683"/>
    <lineage>
        <taxon>Eukaryota</taxon>
        <taxon>Fungi</taxon>
        <taxon>Dikarya</taxon>
        <taxon>Ascomycota</taxon>
        <taxon>Saccharomycotina</taxon>
        <taxon>Saccharomycetes</taxon>
        <taxon>Saccharomycetales</taxon>
        <taxon>Saccharomycetaceae</taxon>
        <taxon>Maudiozyma</taxon>
    </lineage>
</organism>
<dbReference type="STRING" id="1789683.A0A1X7QZN9"/>
<protein>
    <submittedName>
        <fullName evidence="2">Similar to Saccharomyces cerevisiae YPL269W KAR9 Karyogamy protein required for correct positioning of the mitotic spindle and for orienting cytoplasmic microtubules</fullName>
    </submittedName>
</protein>
<evidence type="ECO:0000313" key="2">
    <source>
        <dbReference type="EMBL" id="SMN18897.1"/>
    </source>
</evidence>
<reference evidence="2 3" key="1">
    <citation type="submission" date="2017-04" db="EMBL/GenBank/DDBJ databases">
        <authorList>
            <person name="Afonso C.L."/>
            <person name="Miller P.J."/>
            <person name="Scott M.A."/>
            <person name="Spackman E."/>
            <person name="Goraichik I."/>
            <person name="Dimitrov K.M."/>
            <person name="Suarez D.L."/>
            <person name="Swayne D.E."/>
        </authorList>
    </citation>
    <scope>NUCLEOTIDE SEQUENCE [LARGE SCALE GENOMIC DNA]</scope>
</reference>
<dbReference type="GO" id="GO:0005938">
    <property type="term" value="C:cell cortex"/>
    <property type="evidence" value="ECO:0007669"/>
    <property type="project" value="TreeGrafter"/>
</dbReference>
<evidence type="ECO:0000313" key="3">
    <source>
        <dbReference type="Proteomes" id="UP000196158"/>
    </source>
</evidence>
<name>A0A1X7QZN9_9SACH</name>
<dbReference type="EMBL" id="FXLY01000003">
    <property type="protein sequence ID" value="SMN18897.1"/>
    <property type="molecule type" value="Genomic_DNA"/>
</dbReference>
<dbReference type="AlphaFoldDB" id="A0A1X7QZN9"/>
<dbReference type="Pfam" id="PF08580">
    <property type="entry name" value="KAR9"/>
    <property type="match status" value="1"/>
</dbReference>
<keyword evidence="3" id="KW-1185">Reference proteome</keyword>
<dbReference type="GO" id="GO:0051293">
    <property type="term" value="P:establishment of spindle localization"/>
    <property type="evidence" value="ECO:0007669"/>
    <property type="project" value="TreeGrafter"/>
</dbReference>
<dbReference type="GO" id="GO:0043332">
    <property type="term" value="C:mating projection tip"/>
    <property type="evidence" value="ECO:0007669"/>
    <property type="project" value="TreeGrafter"/>
</dbReference>
<dbReference type="InterPro" id="IPR013889">
    <property type="entry name" value="Karyogamy_KAR9"/>
</dbReference>